<dbReference type="PANTHER" id="PTHR21635:SF0">
    <property type="entry name" value="LEUCINE ZIPPER TRANSCRIPTION FACTOR-LIKE PROTEIN 1"/>
    <property type="match status" value="1"/>
</dbReference>
<proteinExistence type="inferred from homology"/>
<comment type="function">
    <text evidence="6">Regulates ciliary localization of the BBSome complex. Together with the BBSome complex, controls SMO ciliary trafficking and contributes to the sonic hedgehog (SHH) pathway regulation. May play a role in neurite outgrowth. May have tumor suppressor function.</text>
</comment>
<evidence type="ECO:0000256" key="1">
    <source>
        <dbReference type="ARBA" id="ARBA00004496"/>
    </source>
</evidence>
<feature type="region of interest" description="Disordered" evidence="10">
    <location>
        <begin position="296"/>
        <end position="328"/>
    </location>
</feature>
<organism evidence="12 13">
    <name type="scientific">Daphnia pulex</name>
    <name type="common">Water flea</name>
    <dbReference type="NCBI Taxonomy" id="6669"/>
    <lineage>
        <taxon>Eukaryota</taxon>
        <taxon>Metazoa</taxon>
        <taxon>Ecdysozoa</taxon>
        <taxon>Arthropoda</taxon>
        <taxon>Crustacea</taxon>
        <taxon>Branchiopoda</taxon>
        <taxon>Diplostraca</taxon>
        <taxon>Cladocera</taxon>
        <taxon>Anomopoda</taxon>
        <taxon>Daphniidae</taxon>
        <taxon>Daphnia</taxon>
    </lineage>
</organism>
<evidence type="ECO:0000259" key="11">
    <source>
        <dbReference type="Pfam" id="PF00013"/>
    </source>
</evidence>
<name>E9GEB0_DAPPU</name>
<evidence type="ECO:0000256" key="3">
    <source>
        <dbReference type="ARBA" id="ARBA00018920"/>
    </source>
</evidence>
<keyword evidence="5 9" id="KW-0175">Coiled coil</keyword>
<dbReference type="InterPro" id="IPR036612">
    <property type="entry name" value="KH_dom_type_1_sf"/>
</dbReference>
<dbReference type="InterPro" id="IPR026157">
    <property type="entry name" value="LZTFL1"/>
</dbReference>
<dbReference type="EMBL" id="GL732540">
    <property type="protein sequence ID" value="EFX82340.1"/>
    <property type="molecule type" value="Genomic_DNA"/>
</dbReference>
<feature type="compositionally biased region" description="Low complexity" evidence="10">
    <location>
        <begin position="300"/>
        <end position="312"/>
    </location>
</feature>
<dbReference type="InParanoid" id="E9GEB0"/>
<evidence type="ECO:0000313" key="13">
    <source>
        <dbReference type="Proteomes" id="UP000000305"/>
    </source>
</evidence>
<evidence type="ECO:0000256" key="7">
    <source>
        <dbReference type="ARBA" id="ARBA00026004"/>
    </source>
</evidence>
<dbReference type="CDD" id="cd00105">
    <property type="entry name" value="KH-I"/>
    <property type="match status" value="1"/>
</dbReference>
<dbReference type="PhylomeDB" id="E9GEB0"/>
<sequence length="481" mass="53360">MLSILICFIIFAVTMFFFHLREKRSSHSQTTVIAPLAITYPKPDISGYPLPDLDHATKKPKSRKSKSRQTKPDVSCNPSKRPVLPITPENKEGEDLVEQIQQLKAALIKSNSDLHQQQQTTQSVELREKLQIERNETLTKELLEQTTNNEQLRQQVSSLLAEKEELTAQLELDRVQTNKVLEMQAGCYAKKVRKLKKEFADANKSDKPITKEMGCGPDVDAVATTPTESIVKDVGTPQVIPPRTRTTQQIDKNKSTAPKPKVHFPVGDVRYKDKPVSGYVVNPDGTQVTYGDAVPSTRKPAAANPTNNTEAAGPLVLEQPKPKPYTNNGPVKIDDLVITTTPVERISLPGNRLMLKNVPEGDYGKIIGGGGSNIRRLETRYQIVARINTSPDGNVSFLITGNTEEVRQAAADDVVDGLTVTAEFPNSKLLKRIKTFRLHEIGRKYFVRINRPSDINGMITLTGRLGSCQSAYAEMMGQEIN</sequence>
<dbReference type="AlphaFoldDB" id="E9GEB0"/>
<accession>E9GEB0</accession>
<dbReference type="PANTHER" id="PTHR21635">
    <property type="entry name" value="LEUCINE ZIPPER TRANSCRIPTION FACTOR LIKE"/>
    <property type="match status" value="1"/>
</dbReference>
<evidence type="ECO:0000256" key="5">
    <source>
        <dbReference type="ARBA" id="ARBA00023054"/>
    </source>
</evidence>
<dbReference type="GO" id="GO:1903565">
    <property type="term" value="P:negative regulation of protein localization to cilium"/>
    <property type="evidence" value="ECO:0000318"/>
    <property type="project" value="GO_Central"/>
</dbReference>
<dbReference type="InterPro" id="IPR004088">
    <property type="entry name" value="KH_dom_type_1"/>
</dbReference>
<keyword evidence="8" id="KW-0694">RNA-binding</keyword>
<comment type="similarity">
    <text evidence="2">Belongs to the LZTFL1 family.</text>
</comment>
<evidence type="ECO:0000256" key="10">
    <source>
        <dbReference type="SAM" id="MobiDB-lite"/>
    </source>
</evidence>
<dbReference type="GO" id="GO:0010468">
    <property type="term" value="P:regulation of gene expression"/>
    <property type="evidence" value="ECO:0007669"/>
    <property type="project" value="UniProtKB-ARBA"/>
</dbReference>
<evidence type="ECO:0000256" key="6">
    <source>
        <dbReference type="ARBA" id="ARBA00024898"/>
    </source>
</evidence>
<dbReference type="OrthoDB" id="6400665at2759"/>
<dbReference type="Gene3D" id="3.30.1370.10">
    <property type="entry name" value="K Homology domain, type 1"/>
    <property type="match status" value="1"/>
</dbReference>
<keyword evidence="13" id="KW-1185">Reference proteome</keyword>
<feature type="compositionally biased region" description="Basic residues" evidence="10">
    <location>
        <begin position="58"/>
        <end position="69"/>
    </location>
</feature>
<comment type="subcellular location">
    <subcellularLocation>
        <location evidence="1">Cytoplasm</location>
    </subcellularLocation>
</comment>
<gene>
    <name evidence="12" type="ORF">DAPPUDRAFT_241462</name>
</gene>
<dbReference type="PROSITE" id="PS50084">
    <property type="entry name" value="KH_TYPE_1"/>
    <property type="match status" value="1"/>
</dbReference>
<dbReference type="HOGENOM" id="CLU_567736_0_0_1"/>
<protein>
    <recommendedName>
        <fullName evidence="3">Leucine zipper transcription factor-like protein 1</fullName>
    </recommendedName>
</protein>
<dbReference type="Pfam" id="PF00013">
    <property type="entry name" value="KH_1"/>
    <property type="match status" value="1"/>
</dbReference>
<evidence type="ECO:0000256" key="9">
    <source>
        <dbReference type="SAM" id="Coils"/>
    </source>
</evidence>
<dbReference type="Proteomes" id="UP000000305">
    <property type="component" value="Unassembled WGS sequence"/>
</dbReference>
<evidence type="ECO:0000256" key="8">
    <source>
        <dbReference type="PROSITE-ProRule" id="PRU00117"/>
    </source>
</evidence>
<evidence type="ECO:0000256" key="2">
    <source>
        <dbReference type="ARBA" id="ARBA00008868"/>
    </source>
</evidence>
<keyword evidence="4" id="KW-0963">Cytoplasm</keyword>
<feature type="domain" description="K Homology" evidence="11">
    <location>
        <begin position="357"/>
        <end position="410"/>
    </location>
</feature>
<feature type="coiled-coil region" evidence="9">
    <location>
        <begin position="135"/>
        <end position="169"/>
    </location>
</feature>
<comment type="subunit">
    <text evidence="7">Self-associates. Interacts with BBS9; the interaction mediates the association of LZTL1 with the BBsome complex and regulates BBSome ciliary trafficking.</text>
</comment>
<feature type="region of interest" description="Disordered" evidence="10">
    <location>
        <begin position="248"/>
        <end position="268"/>
    </location>
</feature>
<dbReference type="KEGG" id="dpx:DAPPUDRAFT_241462"/>
<dbReference type="GO" id="GO:0005737">
    <property type="term" value="C:cytoplasm"/>
    <property type="evidence" value="ECO:0000318"/>
    <property type="project" value="GO_Central"/>
</dbReference>
<evidence type="ECO:0000256" key="4">
    <source>
        <dbReference type="ARBA" id="ARBA00022490"/>
    </source>
</evidence>
<feature type="region of interest" description="Disordered" evidence="10">
    <location>
        <begin position="49"/>
        <end position="90"/>
    </location>
</feature>
<dbReference type="SUPFAM" id="SSF54791">
    <property type="entry name" value="Eukaryotic type KH-domain (KH-domain type I)"/>
    <property type="match status" value="1"/>
</dbReference>
<dbReference type="GO" id="GO:0003723">
    <property type="term" value="F:RNA binding"/>
    <property type="evidence" value="ECO:0007669"/>
    <property type="project" value="UniProtKB-UniRule"/>
</dbReference>
<evidence type="ECO:0000313" key="12">
    <source>
        <dbReference type="EMBL" id="EFX82340.1"/>
    </source>
</evidence>
<reference evidence="12 13" key="1">
    <citation type="journal article" date="2011" name="Science">
        <title>The ecoresponsive genome of Daphnia pulex.</title>
        <authorList>
            <person name="Colbourne J.K."/>
            <person name="Pfrender M.E."/>
            <person name="Gilbert D."/>
            <person name="Thomas W.K."/>
            <person name="Tucker A."/>
            <person name="Oakley T.H."/>
            <person name="Tokishita S."/>
            <person name="Aerts A."/>
            <person name="Arnold G.J."/>
            <person name="Basu M.K."/>
            <person name="Bauer D.J."/>
            <person name="Caceres C.E."/>
            <person name="Carmel L."/>
            <person name="Casola C."/>
            <person name="Choi J.H."/>
            <person name="Detter J.C."/>
            <person name="Dong Q."/>
            <person name="Dusheyko S."/>
            <person name="Eads B.D."/>
            <person name="Frohlich T."/>
            <person name="Geiler-Samerotte K.A."/>
            <person name="Gerlach D."/>
            <person name="Hatcher P."/>
            <person name="Jogdeo S."/>
            <person name="Krijgsveld J."/>
            <person name="Kriventseva E.V."/>
            <person name="Kultz D."/>
            <person name="Laforsch C."/>
            <person name="Lindquist E."/>
            <person name="Lopez J."/>
            <person name="Manak J.R."/>
            <person name="Muller J."/>
            <person name="Pangilinan J."/>
            <person name="Patwardhan R.P."/>
            <person name="Pitluck S."/>
            <person name="Pritham E.J."/>
            <person name="Rechtsteiner A."/>
            <person name="Rho M."/>
            <person name="Rogozin I.B."/>
            <person name="Sakarya O."/>
            <person name="Salamov A."/>
            <person name="Schaack S."/>
            <person name="Shapiro H."/>
            <person name="Shiga Y."/>
            <person name="Skalitzky C."/>
            <person name="Smith Z."/>
            <person name="Souvorov A."/>
            <person name="Sung W."/>
            <person name="Tang Z."/>
            <person name="Tsuchiya D."/>
            <person name="Tu H."/>
            <person name="Vos H."/>
            <person name="Wang M."/>
            <person name="Wolf Y.I."/>
            <person name="Yamagata H."/>
            <person name="Yamada T."/>
            <person name="Ye Y."/>
            <person name="Shaw J.R."/>
            <person name="Andrews J."/>
            <person name="Crease T.J."/>
            <person name="Tang H."/>
            <person name="Lucas S.M."/>
            <person name="Robertson H.M."/>
            <person name="Bork P."/>
            <person name="Koonin E.V."/>
            <person name="Zdobnov E.M."/>
            <person name="Grigoriev I.V."/>
            <person name="Lynch M."/>
            <person name="Boore J.L."/>
        </authorList>
    </citation>
    <scope>NUCLEOTIDE SEQUENCE [LARGE SCALE GENOMIC DNA]</scope>
</reference>